<keyword evidence="5 12" id="KW-0732">Signal</keyword>
<evidence type="ECO:0000256" key="8">
    <source>
        <dbReference type="ARBA" id="ARBA00023170"/>
    </source>
</evidence>
<evidence type="ECO:0000256" key="1">
    <source>
        <dbReference type="ARBA" id="ARBA00004571"/>
    </source>
</evidence>
<dbReference type="GO" id="GO:0015344">
    <property type="term" value="F:siderophore uptake transmembrane transporter activity"/>
    <property type="evidence" value="ECO:0007669"/>
    <property type="project" value="TreeGrafter"/>
</dbReference>
<dbReference type="AlphaFoldDB" id="A0A1I6YWC6"/>
<keyword evidence="3 10" id="KW-1134">Transmembrane beta strand</keyword>
<keyword evidence="7 10" id="KW-0472">Membrane</keyword>
<feature type="signal peptide" evidence="12">
    <location>
        <begin position="1"/>
        <end position="22"/>
    </location>
</feature>
<evidence type="ECO:0000256" key="4">
    <source>
        <dbReference type="ARBA" id="ARBA00022692"/>
    </source>
</evidence>
<dbReference type="InterPro" id="IPR012910">
    <property type="entry name" value="Plug_dom"/>
</dbReference>
<dbReference type="EMBL" id="FPAS01000001">
    <property type="protein sequence ID" value="SFT54762.1"/>
    <property type="molecule type" value="Genomic_DNA"/>
</dbReference>
<evidence type="ECO:0000256" key="12">
    <source>
        <dbReference type="SAM" id="SignalP"/>
    </source>
</evidence>
<dbReference type="STRING" id="477690.SAMN05216474_1238"/>
<accession>A0A1I6YWC6</accession>
<dbReference type="PANTHER" id="PTHR30069:SF29">
    <property type="entry name" value="HEMOGLOBIN AND HEMOGLOBIN-HAPTOGLOBIN-BINDING PROTEIN 1-RELATED"/>
    <property type="match status" value="1"/>
</dbReference>
<dbReference type="Pfam" id="PF13715">
    <property type="entry name" value="CarbopepD_reg_2"/>
    <property type="match status" value="1"/>
</dbReference>
<feature type="domain" description="TonB-dependent receptor-like beta-barrel" evidence="13">
    <location>
        <begin position="295"/>
        <end position="737"/>
    </location>
</feature>
<evidence type="ECO:0000256" key="10">
    <source>
        <dbReference type="PROSITE-ProRule" id="PRU01360"/>
    </source>
</evidence>
<dbReference type="Gene3D" id="2.40.170.20">
    <property type="entry name" value="TonB-dependent receptor, beta-barrel domain"/>
    <property type="match status" value="1"/>
</dbReference>
<evidence type="ECO:0000313" key="16">
    <source>
        <dbReference type="Proteomes" id="UP000236454"/>
    </source>
</evidence>
<evidence type="ECO:0000256" key="7">
    <source>
        <dbReference type="ARBA" id="ARBA00023136"/>
    </source>
</evidence>
<sequence>MKKGHALFLLAFLLGMTSFSFAQKFTISGSITDASNGEDLFGASVIVKELENTGASTNVYGFYSLSLPQGNYTLIYRAQGYDAVLKEIALDSNLTINVQLAVPSEVQEMEEVVIQAERDNANVTGAQMNVTTLDPKDIETLPVLFGEKDVMKTLQLTPGVKGAGEGNAGFYVRGGGTDQNLILLDESTVYNASHLLGFFSVFNSDAIKDVSLYKAGIPAKYGGRASSVMDVVMRDGNNKKFQASGGLGLISSRLTLEAPIVKEKGSFIVSGRRSYLDMFLKLSNDPQINSTSLYFYDLNAKANYKINDKNRVFLSGYFGKDVFGFAKEFGFDWGNATGTMRWNHVVNDKLFSNTSLVFSNFNYQFTIGQGDESFGVVSSIQDYNLKQDFSYFINKNNTMMFGFNAMHHTFKPGRLEASTDDFGFNQIELDPRKALEIGVYVQNEQKIGNRWSLMYGLRYSGFNLIGAGTAYEFDEVGDLIGQRQYKSGESMAYHQGLEPRFSASFILTESNSIKFGYNRNFQYIHQLSNATTSSPTDVYVPSSNNVKPQIADQVALGYYHNFRKNMYQTSVETYYKALGNQIDYRPGASLIFNELVEGELVYGDGQAYGVEFQLKKVKGKFTGWISYTLSRSLRQFDDINNGKKFSARQDRIHDISIVMMYKLNDKIALSGSFVYYTGDAVTFPYAKYEIEGYTVGYYEERNSYRMPDYHRLDLGLTWYFKERKKFDHNLNISVYNVYNRENAYAITFRENADTGATEAVQTTLFKIVPAVTYNFKFK</sequence>
<dbReference type="OrthoDB" id="9803050at2"/>
<evidence type="ECO:0000256" key="2">
    <source>
        <dbReference type="ARBA" id="ARBA00022448"/>
    </source>
</evidence>
<dbReference type="SUPFAM" id="SSF56935">
    <property type="entry name" value="Porins"/>
    <property type="match status" value="1"/>
</dbReference>
<dbReference type="Pfam" id="PF00593">
    <property type="entry name" value="TonB_dep_Rec_b-barrel"/>
    <property type="match status" value="1"/>
</dbReference>
<dbReference type="InterPro" id="IPR037066">
    <property type="entry name" value="Plug_dom_sf"/>
</dbReference>
<evidence type="ECO:0000256" key="6">
    <source>
        <dbReference type="ARBA" id="ARBA00023077"/>
    </source>
</evidence>
<dbReference type="PROSITE" id="PS52016">
    <property type="entry name" value="TONB_DEPENDENT_REC_3"/>
    <property type="match status" value="1"/>
</dbReference>
<dbReference type="InterPro" id="IPR039426">
    <property type="entry name" value="TonB-dep_rcpt-like"/>
</dbReference>
<protein>
    <submittedName>
        <fullName evidence="15">Outer membrane receptor proteins, mostly Fe transport</fullName>
    </submittedName>
</protein>
<reference evidence="15 16" key="1">
    <citation type="submission" date="2016-10" db="EMBL/GenBank/DDBJ databases">
        <authorList>
            <person name="de Groot N.N."/>
        </authorList>
    </citation>
    <scope>NUCLEOTIDE SEQUENCE [LARGE SCALE GENOMIC DNA]</scope>
    <source>
        <strain evidence="15 16">CGMCC 1.7005</strain>
    </source>
</reference>
<organism evidence="15 16">
    <name type="scientific">Lishizhenia tianjinensis</name>
    <dbReference type="NCBI Taxonomy" id="477690"/>
    <lineage>
        <taxon>Bacteria</taxon>
        <taxon>Pseudomonadati</taxon>
        <taxon>Bacteroidota</taxon>
        <taxon>Flavobacteriia</taxon>
        <taxon>Flavobacteriales</taxon>
        <taxon>Crocinitomicaceae</taxon>
        <taxon>Lishizhenia</taxon>
    </lineage>
</organism>
<dbReference type="PANTHER" id="PTHR30069">
    <property type="entry name" value="TONB-DEPENDENT OUTER MEMBRANE RECEPTOR"/>
    <property type="match status" value="1"/>
</dbReference>
<dbReference type="InterPro" id="IPR000531">
    <property type="entry name" value="Beta-barrel_TonB"/>
</dbReference>
<dbReference type="Gene3D" id="2.60.40.1120">
    <property type="entry name" value="Carboxypeptidase-like, regulatory domain"/>
    <property type="match status" value="1"/>
</dbReference>
<dbReference type="SUPFAM" id="SSF49464">
    <property type="entry name" value="Carboxypeptidase regulatory domain-like"/>
    <property type="match status" value="1"/>
</dbReference>
<comment type="subcellular location">
    <subcellularLocation>
        <location evidence="1 10">Cell outer membrane</location>
        <topology evidence="1 10">Multi-pass membrane protein</topology>
    </subcellularLocation>
</comment>
<comment type="similarity">
    <text evidence="10 11">Belongs to the TonB-dependent receptor family.</text>
</comment>
<keyword evidence="2 10" id="KW-0813">Transport</keyword>
<keyword evidence="4 10" id="KW-0812">Transmembrane</keyword>
<feature type="chain" id="PRO_5014621392" evidence="12">
    <location>
        <begin position="23"/>
        <end position="778"/>
    </location>
</feature>
<evidence type="ECO:0000256" key="5">
    <source>
        <dbReference type="ARBA" id="ARBA00022729"/>
    </source>
</evidence>
<gene>
    <name evidence="15" type="ORF">SAMN05216474_1238</name>
</gene>
<evidence type="ECO:0000259" key="14">
    <source>
        <dbReference type="Pfam" id="PF07715"/>
    </source>
</evidence>
<dbReference type="InterPro" id="IPR008969">
    <property type="entry name" value="CarboxyPept-like_regulatory"/>
</dbReference>
<evidence type="ECO:0000256" key="3">
    <source>
        <dbReference type="ARBA" id="ARBA00022452"/>
    </source>
</evidence>
<evidence type="ECO:0000256" key="11">
    <source>
        <dbReference type="RuleBase" id="RU003357"/>
    </source>
</evidence>
<keyword evidence="16" id="KW-1185">Reference proteome</keyword>
<dbReference type="RefSeq" id="WP_090247439.1">
    <property type="nucleotide sequence ID" value="NZ_FPAS01000001.1"/>
</dbReference>
<dbReference type="Pfam" id="PF07715">
    <property type="entry name" value="Plug"/>
    <property type="match status" value="1"/>
</dbReference>
<keyword evidence="6 11" id="KW-0798">TonB box</keyword>
<dbReference type="GO" id="GO:0009279">
    <property type="term" value="C:cell outer membrane"/>
    <property type="evidence" value="ECO:0007669"/>
    <property type="project" value="UniProtKB-SubCell"/>
</dbReference>
<evidence type="ECO:0000259" key="13">
    <source>
        <dbReference type="Pfam" id="PF00593"/>
    </source>
</evidence>
<keyword evidence="9 10" id="KW-0998">Cell outer membrane</keyword>
<evidence type="ECO:0000313" key="15">
    <source>
        <dbReference type="EMBL" id="SFT54762.1"/>
    </source>
</evidence>
<name>A0A1I6YWC6_9FLAO</name>
<proteinExistence type="inferred from homology"/>
<dbReference type="Proteomes" id="UP000236454">
    <property type="component" value="Unassembled WGS sequence"/>
</dbReference>
<keyword evidence="8 15" id="KW-0675">Receptor</keyword>
<dbReference type="InterPro" id="IPR036942">
    <property type="entry name" value="Beta-barrel_TonB_sf"/>
</dbReference>
<evidence type="ECO:0000256" key="9">
    <source>
        <dbReference type="ARBA" id="ARBA00023237"/>
    </source>
</evidence>
<feature type="domain" description="TonB-dependent receptor plug" evidence="14">
    <location>
        <begin position="127"/>
        <end position="226"/>
    </location>
</feature>
<dbReference type="Gene3D" id="2.170.130.10">
    <property type="entry name" value="TonB-dependent receptor, plug domain"/>
    <property type="match status" value="1"/>
</dbReference>
<dbReference type="GO" id="GO:0044718">
    <property type="term" value="P:siderophore transmembrane transport"/>
    <property type="evidence" value="ECO:0007669"/>
    <property type="project" value="TreeGrafter"/>
</dbReference>